<dbReference type="RefSeq" id="WP_116894302.1">
    <property type="nucleotide sequence ID" value="NZ_RBUI01000114.1"/>
</dbReference>
<name>A0A7Z6URW5_PSESH</name>
<evidence type="ECO:0000313" key="2">
    <source>
        <dbReference type="Proteomes" id="UP000267078"/>
    </source>
</evidence>
<proteinExistence type="predicted"/>
<dbReference type="Proteomes" id="UP000267078">
    <property type="component" value="Unassembled WGS sequence"/>
</dbReference>
<accession>A0A7Z6URW5</accession>
<protein>
    <submittedName>
        <fullName evidence="1">Uncharacterized protein</fullName>
    </submittedName>
</protein>
<dbReference type="AlphaFoldDB" id="A0A7Z6URW5"/>
<reference evidence="1 2" key="1">
    <citation type="submission" date="2018-08" db="EMBL/GenBank/DDBJ databases">
        <title>Recombination of ecologically and evolutionarily significant loci maintains genetic cohesion in the Pseudomonas syringae species complex.</title>
        <authorList>
            <person name="Dillon M."/>
            <person name="Thakur S."/>
            <person name="Almeida R.N.D."/>
            <person name="Weir B.S."/>
            <person name="Guttman D.S."/>
        </authorList>
    </citation>
    <scope>NUCLEOTIDE SEQUENCE [LARGE SCALE GENOMIC DNA]</scope>
    <source>
        <strain evidence="1 2">1449B</strain>
    </source>
</reference>
<gene>
    <name evidence="1" type="ORF">ALP21_01771</name>
</gene>
<organism evidence="1 2">
    <name type="scientific">Pseudomonas savastanoi pv. phaseolicola</name>
    <name type="common">Pseudomonas syringae pv. phaseolicola</name>
    <dbReference type="NCBI Taxonomy" id="319"/>
    <lineage>
        <taxon>Bacteria</taxon>
        <taxon>Pseudomonadati</taxon>
        <taxon>Pseudomonadota</taxon>
        <taxon>Gammaproteobacteria</taxon>
        <taxon>Pseudomonadales</taxon>
        <taxon>Pseudomonadaceae</taxon>
        <taxon>Pseudomonas</taxon>
    </lineage>
</organism>
<comment type="caution">
    <text evidence="1">The sequence shown here is derived from an EMBL/GenBank/DDBJ whole genome shotgun (WGS) entry which is preliminary data.</text>
</comment>
<evidence type="ECO:0000313" key="1">
    <source>
        <dbReference type="EMBL" id="RMU86484.1"/>
    </source>
</evidence>
<dbReference type="EMBL" id="RBUI01000114">
    <property type="protein sequence ID" value="RMU86484.1"/>
    <property type="molecule type" value="Genomic_DNA"/>
</dbReference>
<sequence>MQEDNSRVAVTLLRYDEVLPAAFSGVVLTGVVAKVLSLDDWLRYRKNEPVSVVFEGTVEQASGSVGDVIVPVGNRMRARLQLDPRIKNESICLVDGGWVPLFYGLSGSHIFVDRNIVSEIKASFDNGRRKSGSAPLSDFLEMLGNPACGCYLNPLPFALEGNTQNLPSAEAVQDQLASAISTLKKALPQIKIWPEQPYSLEEIQVLLDRYRDIFSDGIRFLQRVAPSLMAATGRNRRQAAWRAMIEAVQTLGVSPQHPCVAVALSALTASQVFNPAKKVIKPAAVYGPADAYNAMWDIFLLLLLRGFQEGVPAQRIALLTRDKNLAALWMGMTIHPSGHEGVGKPCILFDKQLLDCSVEELSLLQSLLGADNIRYENP</sequence>